<evidence type="ECO:0000256" key="4">
    <source>
        <dbReference type="ARBA" id="ARBA00008334"/>
    </source>
</evidence>
<evidence type="ECO:0000259" key="15">
    <source>
        <dbReference type="Pfam" id="PF08033"/>
    </source>
</evidence>
<comment type="caution">
    <text evidence="16">The sequence shown here is derived from an EMBL/GenBank/DDBJ whole genome shotgun (WGS) entry which is preliminary data.</text>
</comment>
<dbReference type="InterPro" id="IPR006896">
    <property type="entry name" value="Sec23/24_trunk_dom"/>
</dbReference>
<evidence type="ECO:0000256" key="10">
    <source>
        <dbReference type="SAM" id="MobiDB-lite"/>
    </source>
</evidence>
<evidence type="ECO:0000256" key="5">
    <source>
        <dbReference type="ARBA" id="ARBA00022448"/>
    </source>
</evidence>
<dbReference type="GO" id="GO:0008270">
    <property type="term" value="F:zinc ion binding"/>
    <property type="evidence" value="ECO:0007669"/>
    <property type="project" value="InterPro"/>
</dbReference>
<dbReference type="Gene3D" id="2.30.30.380">
    <property type="entry name" value="Zn-finger domain of Sec23/24"/>
    <property type="match status" value="1"/>
</dbReference>
<feature type="compositionally biased region" description="Pro residues" evidence="10">
    <location>
        <begin position="176"/>
        <end position="185"/>
    </location>
</feature>
<dbReference type="OrthoDB" id="49016at2759"/>
<dbReference type="InterPro" id="IPR036175">
    <property type="entry name" value="Sec23/24_helical_dom_sf"/>
</dbReference>
<dbReference type="AlphaFoldDB" id="A0A8S1HSP3"/>
<dbReference type="EMBL" id="CAJGYM010000109">
    <property type="protein sequence ID" value="CAD6197924.1"/>
    <property type="molecule type" value="Genomic_DNA"/>
</dbReference>
<evidence type="ECO:0000313" key="17">
    <source>
        <dbReference type="Proteomes" id="UP000835052"/>
    </source>
</evidence>
<dbReference type="Gene3D" id="2.60.40.1670">
    <property type="entry name" value="beta-sandwich domain of Sec23/24"/>
    <property type="match status" value="1"/>
</dbReference>
<keyword evidence="6" id="KW-0963">Cytoplasm</keyword>
<dbReference type="Gene3D" id="3.40.50.410">
    <property type="entry name" value="von Willebrand factor, type A domain"/>
    <property type="match status" value="2"/>
</dbReference>
<evidence type="ECO:0000256" key="8">
    <source>
        <dbReference type="ARBA" id="ARBA00023034"/>
    </source>
</evidence>
<proteinExistence type="inferred from homology"/>
<feature type="domain" description="Sec23/Sec24 trunk" evidence="13">
    <location>
        <begin position="556"/>
        <end position="682"/>
    </location>
</feature>
<feature type="domain" description="Zinc finger Sec23/Sec24-type" evidence="12">
    <location>
        <begin position="397"/>
        <end position="433"/>
    </location>
</feature>
<dbReference type="InterPro" id="IPR012990">
    <property type="entry name" value="Beta-sandwich_Sec23_24"/>
</dbReference>
<dbReference type="SUPFAM" id="SSF53300">
    <property type="entry name" value="vWA-like"/>
    <property type="match status" value="1"/>
</dbReference>
<dbReference type="Pfam" id="PF00626">
    <property type="entry name" value="Gelsolin"/>
    <property type="match status" value="1"/>
</dbReference>
<dbReference type="GO" id="GO:0090110">
    <property type="term" value="P:COPII-coated vesicle cargo loading"/>
    <property type="evidence" value="ECO:0007669"/>
    <property type="project" value="TreeGrafter"/>
</dbReference>
<dbReference type="InterPro" id="IPR036465">
    <property type="entry name" value="vWFA_dom_sf"/>
</dbReference>
<dbReference type="InterPro" id="IPR007123">
    <property type="entry name" value="Gelsolin-like_dom"/>
</dbReference>
<comment type="subcellular location">
    <subcellularLocation>
        <location evidence="1">Cytoplasmic vesicle</location>
        <location evidence="1">COPII-coated vesicle membrane</location>
        <topology evidence="1">Peripheral membrane protein</topology>
        <orientation evidence="1">Cytoplasmic side</orientation>
    </subcellularLocation>
    <subcellularLocation>
        <location evidence="3">Endoplasmic reticulum membrane</location>
        <topology evidence="3">Peripheral membrane protein</topology>
        <orientation evidence="3">Cytoplasmic side</orientation>
    </subcellularLocation>
    <subcellularLocation>
        <location evidence="2">Golgi apparatus membrane</location>
    </subcellularLocation>
</comment>
<dbReference type="GO" id="GO:0006886">
    <property type="term" value="P:intracellular protein transport"/>
    <property type="evidence" value="ECO:0007669"/>
    <property type="project" value="InterPro"/>
</dbReference>
<dbReference type="SUPFAM" id="SSF82919">
    <property type="entry name" value="Zn-finger domain of Sec23/24"/>
    <property type="match status" value="1"/>
</dbReference>
<dbReference type="InterPro" id="IPR036174">
    <property type="entry name" value="Znf_Sec23_Sec24_sf"/>
</dbReference>
<evidence type="ECO:0000259" key="12">
    <source>
        <dbReference type="Pfam" id="PF04810"/>
    </source>
</evidence>
<evidence type="ECO:0000256" key="7">
    <source>
        <dbReference type="ARBA" id="ARBA00022927"/>
    </source>
</evidence>
<feature type="compositionally biased region" description="Low complexity" evidence="10">
    <location>
        <begin position="264"/>
        <end position="278"/>
    </location>
</feature>
<name>A0A8S1HSP3_9PELO</name>
<dbReference type="Pfam" id="PF04815">
    <property type="entry name" value="Sec23_helical"/>
    <property type="match status" value="1"/>
</dbReference>
<comment type="similarity">
    <text evidence="4">Belongs to the SEC23/SEC24 family. SEC24 subfamily.</text>
</comment>
<dbReference type="SUPFAM" id="SSF81995">
    <property type="entry name" value="beta-sandwich domain of Sec23/24"/>
    <property type="match status" value="1"/>
</dbReference>
<feature type="compositionally biased region" description="Pro residues" evidence="10">
    <location>
        <begin position="248"/>
        <end position="263"/>
    </location>
</feature>
<evidence type="ECO:0000256" key="9">
    <source>
        <dbReference type="ARBA" id="ARBA00023329"/>
    </source>
</evidence>
<dbReference type="InterPro" id="IPR050550">
    <property type="entry name" value="SEC23_SEC24_subfamily"/>
</dbReference>
<dbReference type="Pfam" id="PF08033">
    <property type="entry name" value="Sec23_BS"/>
    <property type="match status" value="1"/>
</dbReference>
<dbReference type="GO" id="GO:0005789">
    <property type="term" value="C:endoplasmic reticulum membrane"/>
    <property type="evidence" value="ECO:0007669"/>
    <property type="project" value="UniProtKB-SubCell"/>
</dbReference>
<feature type="domain" description="Sec23/Sec24 beta-sandwich" evidence="15">
    <location>
        <begin position="687"/>
        <end position="769"/>
    </location>
</feature>
<dbReference type="GO" id="GO:0070971">
    <property type="term" value="C:endoplasmic reticulum exit site"/>
    <property type="evidence" value="ECO:0007669"/>
    <property type="project" value="TreeGrafter"/>
</dbReference>
<feature type="compositionally biased region" description="Low complexity" evidence="10">
    <location>
        <begin position="44"/>
        <end position="65"/>
    </location>
</feature>
<dbReference type="Pfam" id="PF04811">
    <property type="entry name" value="Sec23_trunk"/>
    <property type="match status" value="2"/>
</dbReference>
<dbReference type="PANTHER" id="PTHR13803">
    <property type="entry name" value="SEC24-RELATED PROTEIN"/>
    <property type="match status" value="1"/>
</dbReference>
<evidence type="ECO:0000313" key="16">
    <source>
        <dbReference type="EMBL" id="CAD6197924.1"/>
    </source>
</evidence>
<dbReference type="Gene3D" id="1.20.120.730">
    <property type="entry name" value="Sec23/Sec24 helical domain"/>
    <property type="match status" value="1"/>
</dbReference>
<feature type="compositionally biased region" description="Polar residues" evidence="10">
    <location>
        <begin position="141"/>
        <end position="164"/>
    </location>
</feature>
<keyword evidence="17" id="KW-1185">Reference proteome</keyword>
<dbReference type="GO" id="GO:0000139">
    <property type="term" value="C:Golgi membrane"/>
    <property type="evidence" value="ECO:0007669"/>
    <property type="project" value="UniProtKB-SubCell"/>
</dbReference>
<feature type="domain" description="Sec23/Sec24 trunk" evidence="13">
    <location>
        <begin position="470"/>
        <end position="550"/>
    </location>
</feature>
<keyword evidence="8" id="KW-0333">Golgi apparatus</keyword>
<dbReference type="PANTHER" id="PTHR13803:SF39">
    <property type="entry name" value="SECRETORY 24AB, ISOFORM A"/>
    <property type="match status" value="1"/>
</dbReference>
<reference evidence="16" key="1">
    <citation type="submission" date="2020-10" db="EMBL/GenBank/DDBJ databases">
        <authorList>
            <person name="Kikuchi T."/>
        </authorList>
    </citation>
    <scope>NUCLEOTIDE SEQUENCE</scope>
    <source>
        <strain evidence="16">NKZ352</strain>
    </source>
</reference>
<accession>A0A8S1HSP3</accession>
<dbReference type="Proteomes" id="UP000835052">
    <property type="component" value="Unassembled WGS sequence"/>
</dbReference>
<evidence type="ECO:0000256" key="3">
    <source>
        <dbReference type="ARBA" id="ARBA00004397"/>
    </source>
</evidence>
<dbReference type="GO" id="GO:0000149">
    <property type="term" value="F:SNARE binding"/>
    <property type="evidence" value="ECO:0007669"/>
    <property type="project" value="TreeGrafter"/>
</dbReference>
<keyword evidence="9" id="KW-0968">Cytoplasmic vesicle</keyword>
<dbReference type="InterPro" id="IPR006900">
    <property type="entry name" value="Sec23/24_helical_dom"/>
</dbReference>
<protein>
    <submittedName>
        <fullName evidence="16">Uncharacterized protein</fullName>
    </submittedName>
</protein>
<keyword evidence="7" id="KW-0653">Protein transport</keyword>
<gene>
    <name evidence="16" type="ORF">CAUJ_LOCUS13831</name>
</gene>
<evidence type="ECO:0000259" key="11">
    <source>
        <dbReference type="Pfam" id="PF00626"/>
    </source>
</evidence>
<keyword evidence="5" id="KW-0813">Transport</keyword>
<dbReference type="SUPFAM" id="SSF82754">
    <property type="entry name" value="C-terminal, gelsolin-like domain of Sec23/24"/>
    <property type="match status" value="1"/>
</dbReference>
<evidence type="ECO:0000256" key="1">
    <source>
        <dbReference type="ARBA" id="ARBA00004299"/>
    </source>
</evidence>
<dbReference type="Pfam" id="PF04810">
    <property type="entry name" value="zf-Sec23_Sec24"/>
    <property type="match status" value="1"/>
</dbReference>
<evidence type="ECO:0000256" key="6">
    <source>
        <dbReference type="ARBA" id="ARBA00022490"/>
    </source>
</evidence>
<feature type="domain" description="Sec23/Sec24 helical" evidence="14">
    <location>
        <begin position="780"/>
        <end position="881"/>
    </location>
</feature>
<dbReference type="InterPro" id="IPR006895">
    <property type="entry name" value="Znf_Sec23_Sec24"/>
</dbReference>
<organism evidence="16 17">
    <name type="scientific">Caenorhabditis auriculariae</name>
    <dbReference type="NCBI Taxonomy" id="2777116"/>
    <lineage>
        <taxon>Eukaryota</taxon>
        <taxon>Metazoa</taxon>
        <taxon>Ecdysozoa</taxon>
        <taxon>Nematoda</taxon>
        <taxon>Chromadorea</taxon>
        <taxon>Rhabditida</taxon>
        <taxon>Rhabditina</taxon>
        <taxon>Rhabditomorpha</taxon>
        <taxon>Rhabditoidea</taxon>
        <taxon>Rhabditidae</taxon>
        <taxon>Peloderinae</taxon>
        <taxon>Caenorhabditis</taxon>
    </lineage>
</organism>
<evidence type="ECO:0000256" key="2">
    <source>
        <dbReference type="ARBA" id="ARBA00004394"/>
    </source>
</evidence>
<feature type="domain" description="Gelsolin-like" evidence="11">
    <location>
        <begin position="911"/>
        <end position="955"/>
    </location>
</feature>
<dbReference type="SUPFAM" id="SSF81811">
    <property type="entry name" value="Helical domain of Sec23/24"/>
    <property type="match status" value="1"/>
</dbReference>
<dbReference type="GO" id="GO:0030127">
    <property type="term" value="C:COPII vesicle coat"/>
    <property type="evidence" value="ECO:0007669"/>
    <property type="project" value="InterPro"/>
</dbReference>
<sequence length="1035" mass="114156">MNGQTPTLDRNAPLPGFYHCWMANPSGNVPPNYGYPQYSQYNSAPNPAAPGNNGFPQQPPVGQFPYSAPANPQFVQPLPVKPSPNVVQPQFSGPPQPYAQPQQQQMPNGFTARPFNPTPTTPVTSGPPGAPIPNMMPPRANPTSSGSAFGPPTSSQPIGFSQPPSFGAPQAFAPSYAPPTAPLPAPTSSLSSMHSGPPMPNVFPQQSSNGFSPAPPLQQPVPQFAGGLPARPAAVPPPPQASSVPTPGGFPQPGPPQPFPAPVRPQQQVQPQYGAPAPHQQNYGVTQQQPQHNVQQMNNQYGQMNMGGAPAQPYRSDVIDLLAERNVHQFGCDDVEVTLPLNMANPEARVSPNVFRCTVGMVPQSEELLKKSRLPLAVTLHPFRDIKNLNVIQTGNIVRCRYCRTYINPFVYLPDNRHWKCNMCNRNNDLPDDFSWDPSTKSFGDPRMRPEIQNSTVEFVAPAEYMLRDPQPAVYVFVLDVSAAAIHSGYLRTFAEQLLICLDQMPGDDRAVISFIAVDACLHFFTFNDHARCFSEMIIDDVNEAFLPTVGGIPTSNGNCLGAALTIAQQMITQIGGRISVFQASLPNLGPGALQPRDEPKITENVQNFGPATDFYKNLSLEGTGVQICMDLFMFNSEYADIASISEISKFSTGCIYTFPNFRFAENAVQVKRFESTFARYLTRRIGFEAVLRIRCTRGVSLSGFHGNFFVRAPDLLAFANCNPDSALAAQVTLEEKLAATVCFQSALLYTSSKGDRRIRVHTMCLPTTGDLMQLYNHFDVKATVSYLAKIGSERSMLGTALTDSREAIVNAVVDSLGAYQKALSRGGGLLVPRCGQLRLFPTYALAMLKYVAFSATRHTKLDERVSAMLMIRFSPLEQIISDIYPRLFRLNDLLQPLQKTVADDGSEEEVQPQVLPLTFEHIHRDGVYLMEAGSTFFVYVGANSDPSFVHNLFGCAYEHINEQFLRELDNEISRRVHSFIKNVQTQRFFLGPLIIIKEHSPLREQFIRRLVDDRSESTHSYVEFLQHIKREISS</sequence>
<evidence type="ECO:0000259" key="14">
    <source>
        <dbReference type="Pfam" id="PF04815"/>
    </source>
</evidence>
<evidence type="ECO:0000259" key="13">
    <source>
        <dbReference type="Pfam" id="PF04811"/>
    </source>
</evidence>
<feature type="compositionally biased region" description="Pro residues" evidence="10">
    <location>
        <begin position="128"/>
        <end position="140"/>
    </location>
</feature>
<feature type="region of interest" description="Disordered" evidence="10">
    <location>
        <begin position="39"/>
        <end position="292"/>
    </location>
</feature>
<dbReference type="InterPro" id="IPR036180">
    <property type="entry name" value="Gelsolin-like_dom_sf"/>
</dbReference>